<accession>A0ABP6XEK5</accession>
<keyword evidence="1" id="KW-0812">Transmembrane</keyword>
<dbReference type="Proteomes" id="UP001500767">
    <property type="component" value="Unassembled WGS sequence"/>
</dbReference>
<evidence type="ECO:0000313" key="3">
    <source>
        <dbReference type="Proteomes" id="UP001500767"/>
    </source>
</evidence>
<keyword evidence="3" id="KW-1185">Reference proteome</keyword>
<organism evidence="2 3">
    <name type="scientific">Microlunatus spumicola</name>
    <dbReference type="NCBI Taxonomy" id="81499"/>
    <lineage>
        <taxon>Bacteria</taxon>
        <taxon>Bacillati</taxon>
        <taxon>Actinomycetota</taxon>
        <taxon>Actinomycetes</taxon>
        <taxon>Propionibacteriales</taxon>
        <taxon>Propionibacteriaceae</taxon>
        <taxon>Microlunatus</taxon>
    </lineage>
</organism>
<dbReference type="RefSeq" id="WP_344742315.1">
    <property type="nucleotide sequence ID" value="NZ_BAAAYR010000002.1"/>
</dbReference>
<sequence>MARTRPGRRVRGEGEAPGAGVAEVELRLARRYPTPRVDRKIKVALIGAATVCALTWLVSTALTHARPAVDAQVLSFDVRSDTTISAEILVQRRDPTKPAVCRLLAQSTDFQPVAEKDVDAPADHSELTRVEVDLTTLRRATSIKVTTCRTR</sequence>
<keyword evidence="1" id="KW-1133">Transmembrane helix</keyword>
<dbReference type="EMBL" id="BAAAYR010000002">
    <property type="protein sequence ID" value="GAA3565965.1"/>
    <property type="molecule type" value="Genomic_DNA"/>
</dbReference>
<evidence type="ECO:0000256" key="1">
    <source>
        <dbReference type="SAM" id="Phobius"/>
    </source>
</evidence>
<gene>
    <name evidence="2" type="ORF">GCM10022197_22290</name>
</gene>
<proteinExistence type="predicted"/>
<evidence type="ECO:0008006" key="4">
    <source>
        <dbReference type="Google" id="ProtNLM"/>
    </source>
</evidence>
<evidence type="ECO:0000313" key="2">
    <source>
        <dbReference type="EMBL" id="GAA3565965.1"/>
    </source>
</evidence>
<comment type="caution">
    <text evidence="2">The sequence shown here is derived from an EMBL/GenBank/DDBJ whole genome shotgun (WGS) entry which is preliminary data.</text>
</comment>
<dbReference type="InterPro" id="IPR025443">
    <property type="entry name" value="DUF4307"/>
</dbReference>
<name>A0ABP6XEK5_9ACTN</name>
<dbReference type="Pfam" id="PF14155">
    <property type="entry name" value="DUF4307"/>
    <property type="match status" value="1"/>
</dbReference>
<keyword evidence="1" id="KW-0472">Membrane</keyword>
<feature type="transmembrane region" description="Helical" evidence="1">
    <location>
        <begin position="43"/>
        <end position="62"/>
    </location>
</feature>
<protein>
    <recommendedName>
        <fullName evidence="4">DUF4307 domain-containing protein</fullName>
    </recommendedName>
</protein>
<reference evidence="3" key="1">
    <citation type="journal article" date="2019" name="Int. J. Syst. Evol. Microbiol.">
        <title>The Global Catalogue of Microorganisms (GCM) 10K type strain sequencing project: providing services to taxonomists for standard genome sequencing and annotation.</title>
        <authorList>
            <consortium name="The Broad Institute Genomics Platform"/>
            <consortium name="The Broad Institute Genome Sequencing Center for Infectious Disease"/>
            <person name="Wu L."/>
            <person name="Ma J."/>
        </authorList>
    </citation>
    <scope>NUCLEOTIDE SEQUENCE [LARGE SCALE GENOMIC DNA]</scope>
    <source>
        <strain evidence="3">JCM 16540</strain>
    </source>
</reference>